<dbReference type="EMBL" id="LJSK01000892">
    <property type="protein sequence ID" value="KPI82490.1"/>
    <property type="molecule type" value="Genomic_DNA"/>
</dbReference>
<comment type="caution">
    <text evidence="2">The sequence shown here is derived from an EMBL/GenBank/DDBJ whole genome shotgun (WGS) entry which is preliminary data.</text>
</comment>
<feature type="signal peptide" evidence="1">
    <location>
        <begin position="1"/>
        <end position="21"/>
    </location>
</feature>
<organism evidence="2 3">
    <name type="scientific">Leptomonas seymouri</name>
    <dbReference type="NCBI Taxonomy" id="5684"/>
    <lineage>
        <taxon>Eukaryota</taxon>
        <taxon>Discoba</taxon>
        <taxon>Euglenozoa</taxon>
        <taxon>Kinetoplastea</taxon>
        <taxon>Metakinetoplastina</taxon>
        <taxon>Trypanosomatida</taxon>
        <taxon>Trypanosomatidae</taxon>
        <taxon>Leishmaniinae</taxon>
        <taxon>Leptomonas</taxon>
    </lineage>
</organism>
<name>A0A0N1HSL0_LEPSE</name>
<feature type="chain" id="PRO_5005873489" evidence="1">
    <location>
        <begin position="22"/>
        <end position="227"/>
    </location>
</feature>
<evidence type="ECO:0000313" key="3">
    <source>
        <dbReference type="Proteomes" id="UP000038009"/>
    </source>
</evidence>
<evidence type="ECO:0000256" key="1">
    <source>
        <dbReference type="SAM" id="SignalP"/>
    </source>
</evidence>
<keyword evidence="3" id="KW-1185">Reference proteome</keyword>
<proteinExistence type="predicted"/>
<dbReference type="VEuPathDB" id="TriTrypDB:Lsey_0894_0010"/>
<feature type="non-terminal residue" evidence="2">
    <location>
        <position position="227"/>
    </location>
</feature>
<accession>A0A0N1HSL0</accession>
<reference evidence="2 3" key="1">
    <citation type="journal article" date="2015" name="PLoS Pathog.">
        <title>Leptomonas seymouri: Adaptations to the Dixenous Life Cycle Analyzed by Genome Sequencing, Transcriptome Profiling and Co-infection with Leishmania donovani.</title>
        <authorList>
            <person name="Kraeva N."/>
            <person name="Butenko A."/>
            <person name="Hlavacova J."/>
            <person name="Kostygov A."/>
            <person name="Myskova J."/>
            <person name="Grybchuk D."/>
            <person name="Lestinova T."/>
            <person name="Votypka J."/>
            <person name="Volf P."/>
            <person name="Opperdoes F."/>
            <person name="Flegontov P."/>
            <person name="Lukes J."/>
            <person name="Yurchenko V."/>
        </authorList>
    </citation>
    <scope>NUCLEOTIDE SEQUENCE [LARGE SCALE GENOMIC DNA]</scope>
    <source>
        <strain evidence="2 3">ATCC 30220</strain>
    </source>
</reference>
<evidence type="ECO:0000313" key="2">
    <source>
        <dbReference type="EMBL" id="KPI82490.1"/>
    </source>
</evidence>
<dbReference type="AlphaFoldDB" id="A0A0N1HSL0"/>
<protein>
    <submittedName>
        <fullName evidence="2">Uncharacterized protein</fullName>
    </submittedName>
</protein>
<sequence length="227" mass="25354">MLQNCFYLLVALSAMLSFSFSNVTLYPEGKSVYLGSVKLRLRNLQPLTVNLPPTNFSSTSDVLSFDLASPFLVDFRVDVYTLFFWAPAYLRVTVTGGAAFSKNGTDTCDPKGLVREYCDVMAHVVVHGTLTNMRIAEFSFDACQQLTSYLSSTLKARERQLLPEVAASATDISESFYFRKFALLSRLSQKLNLPQKNFIAKNAMQVSINLVVPLFFDFDTANPIMTS</sequence>
<keyword evidence="1" id="KW-0732">Signal</keyword>
<gene>
    <name evidence="2" type="ORF">ABL78_8500</name>
</gene>
<dbReference type="Proteomes" id="UP000038009">
    <property type="component" value="Unassembled WGS sequence"/>
</dbReference>